<dbReference type="AlphaFoldDB" id="A0AAF0TUK0"/>
<organism evidence="2 3">
    <name type="scientific">Solanum verrucosum</name>
    <dbReference type="NCBI Taxonomy" id="315347"/>
    <lineage>
        <taxon>Eukaryota</taxon>
        <taxon>Viridiplantae</taxon>
        <taxon>Streptophyta</taxon>
        <taxon>Embryophyta</taxon>
        <taxon>Tracheophyta</taxon>
        <taxon>Spermatophyta</taxon>
        <taxon>Magnoliopsida</taxon>
        <taxon>eudicotyledons</taxon>
        <taxon>Gunneridae</taxon>
        <taxon>Pentapetalae</taxon>
        <taxon>asterids</taxon>
        <taxon>lamiids</taxon>
        <taxon>Solanales</taxon>
        <taxon>Solanaceae</taxon>
        <taxon>Solanoideae</taxon>
        <taxon>Solaneae</taxon>
        <taxon>Solanum</taxon>
    </lineage>
</organism>
<dbReference type="Proteomes" id="UP001234989">
    <property type="component" value="Chromosome 6"/>
</dbReference>
<protein>
    <submittedName>
        <fullName evidence="2">Uncharacterized protein</fullName>
    </submittedName>
</protein>
<feature type="region of interest" description="Disordered" evidence="1">
    <location>
        <begin position="126"/>
        <end position="152"/>
    </location>
</feature>
<proteinExistence type="predicted"/>
<evidence type="ECO:0000313" key="2">
    <source>
        <dbReference type="EMBL" id="WMV32799.1"/>
    </source>
</evidence>
<sequence length="223" mass="24985">MSLYGSNASQLRKNDDIGNFHDANEDQFECAGAIRLPPTLGNAVFHVTITMLQIKGLFGGPLMGTLMTTSKTLWICVGRFVSRTSFKIQSNFVCYSNWGSNEVVDRTTKGFSYFLGGAHKGVLSKRDRDRDRDQCVPPQERQKPKEPRDYAGNFHTEDMLGHILNKVLKEMKYDVSSLNQNGHITFDIHYAARNKDGSDLSSFKSKTERGLPSDTLANPKNEA</sequence>
<name>A0AAF0TUK0_SOLVR</name>
<evidence type="ECO:0000313" key="3">
    <source>
        <dbReference type="Proteomes" id="UP001234989"/>
    </source>
</evidence>
<evidence type="ECO:0000256" key="1">
    <source>
        <dbReference type="SAM" id="MobiDB-lite"/>
    </source>
</evidence>
<accession>A0AAF0TUK0</accession>
<feature type="region of interest" description="Disordered" evidence="1">
    <location>
        <begin position="197"/>
        <end position="223"/>
    </location>
</feature>
<reference evidence="2" key="1">
    <citation type="submission" date="2023-08" db="EMBL/GenBank/DDBJ databases">
        <title>A de novo genome assembly of Solanum verrucosum Schlechtendal, a Mexican diploid species geographically isolated from the other diploid A-genome species in potato relatives.</title>
        <authorList>
            <person name="Hosaka K."/>
        </authorList>
    </citation>
    <scope>NUCLEOTIDE SEQUENCE</scope>
    <source>
        <tissue evidence="2">Young leaves</tissue>
    </source>
</reference>
<dbReference type="EMBL" id="CP133617">
    <property type="protein sequence ID" value="WMV32799.1"/>
    <property type="molecule type" value="Genomic_DNA"/>
</dbReference>
<keyword evidence="3" id="KW-1185">Reference proteome</keyword>
<gene>
    <name evidence="2" type="ORF">MTR67_026184</name>
</gene>